<dbReference type="Pfam" id="PF07690">
    <property type="entry name" value="MFS_1"/>
    <property type="match status" value="1"/>
</dbReference>
<comment type="caution">
    <text evidence="8">The sequence shown here is derived from an EMBL/GenBank/DDBJ whole genome shotgun (WGS) entry which is preliminary data.</text>
</comment>
<evidence type="ECO:0000256" key="1">
    <source>
        <dbReference type="ARBA" id="ARBA00004141"/>
    </source>
</evidence>
<dbReference type="PANTHER" id="PTHR43791">
    <property type="entry name" value="PERMEASE-RELATED"/>
    <property type="match status" value="1"/>
</dbReference>
<feature type="transmembrane region" description="Helical" evidence="6">
    <location>
        <begin position="112"/>
        <end position="133"/>
    </location>
</feature>
<dbReference type="SUPFAM" id="SSF103473">
    <property type="entry name" value="MFS general substrate transporter"/>
    <property type="match status" value="1"/>
</dbReference>
<dbReference type="PANTHER" id="PTHR43791:SF36">
    <property type="entry name" value="TRANSPORTER, PUTATIVE (AFU_ORTHOLOGUE AFUA_6G08340)-RELATED"/>
    <property type="match status" value="1"/>
</dbReference>
<keyword evidence="3 6" id="KW-0812">Transmembrane</keyword>
<feature type="transmembrane region" description="Helical" evidence="6">
    <location>
        <begin position="87"/>
        <end position="106"/>
    </location>
</feature>
<dbReference type="Proteomes" id="UP000094472">
    <property type="component" value="Unassembled WGS sequence"/>
</dbReference>
<organism evidence="8 9">
    <name type="scientific">Methyloceanibacter superfactus</name>
    <dbReference type="NCBI Taxonomy" id="1774969"/>
    <lineage>
        <taxon>Bacteria</taxon>
        <taxon>Pseudomonadati</taxon>
        <taxon>Pseudomonadota</taxon>
        <taxon>Alphaproteobacteria</taxon>
        <taxon>Hyphomicrobiales</taxon>
        <taxon>Hyphomicrobiaceae</taxon>
        <taxon>Methyloceanibacter</taxon>
    </lineage>
</organism>
<evidence type="ECO:0000256" key="5">
    <source>
        <dbReference type="ARBA" id="ARBA00023136"/>
    </source>
</evidence>
<feature type="transmembrane region" description="Helical" evidence="6">
    <location>
        <begin position="145"/>
        <end position="167"/>
    </location>
</feature>
<evidence type="ECO:0000256" key="4">
    <source>
        <dbReference type="ARBA" id="ARBA00022989"/>
    </source>
</evidence>
<feature type="transmembrane region" description="Helical" evidence="6">
    <location>
        <begin position="339"/>
        <end position="358"/>
    </location>
</feature>
<dbReference type="GO" id="GO:0022857">
    <property type="term" value="F:transmembrane transporter activity"/>
    <property type="evidence" value="ECO:0007669"/>
    <property type="project" value="InterPro"/>
</dbReference>
<protein>
    <recommendedName>
        <fullName evidence="7">Major facilitator superfamily (MFS) profile domain-containing protein</fullName>
    </recommendedName>
</protein>
<evidence type="ECO:0000259" key="7">
    <source>
        <dbReference type="PROSITE" id="PS50850"/>
    </source>
</evidence>
<evidence type="ECO:0000313" key="8">
    <source>
        <dbReference type="EMBL" id="ODS01794.1"/>
    </source>
</evidence>
<dbReference type="STRING" id="1774969.AUC69_06070"/>
<keyword evidence="4 6" id="KW-1133">Transmembrane helix</keyword>
<feature type="transmembrane region" description="Helical" evidence="6">
    <location>
        <begin position="56"/>
        <end position="75"/>
    </location>
</feature>
<keyword evidence="2" id="KW-0813">Transport</keyword>
<feature type="transmembrane region" description="Helical" evidence="6">
    <location>
        <begin position="312"/>
        <end position="333"/>
    </location>
</feature>
<evidence type="ECO:0000256" key="6">
    <source>
        <dbReference type="SAM" id="Phobius"/>
    </source>
</evidence>
<feature type="domain" description="Major facilitator superfamily (MFS) profile" evidence="7">
    <location>
        <begin position="21"/>
        <end position="427"/>
    </location>
</feature>
<sequence length="440" mass="47474">MDSTQQERARRSAIAKATRRLIPFLCLAYTVNFLDRVNVGFAALHMNKDLGFSPSVYGFGAGIFFLGYIAFEVPSNLALHRFGARIWIARIMISWGLVACAMAFVWSETSFYVMRFLLGVAEAGFFPGIILYLTYWFPAAERARIVALFMASVPLATVFGGPISGALLNMHGFLGLAGWHWLFIIEGLPAVLLGVLALKVLTDRPADAAWLTPEERRALSERIEAENAVAKEVGYSDIYAAMTRPRVLALGLLWFLIVIGLYGMGFWLPQVLQSYGLDDLSIGFITAIPYVFASIGMVLWGRRSDRANERRWHIALPLLVAAVAFACSAYTALLVPTMIALTIAMVGFYATLGPFWSLPTAFLAGTGAAAGLALVNSIGNIAGFAGAYIVGLLREATGSFSMALLFLAGALALGGLMALGFRNPETQAPGVKPQGATETS</sequence>
<feature type="transmembrane region" description="Helical" evidence="6">
    <location>
        <begin position="179"/>
        <end position="198"/>
    </location>
</feature>
<name>A0A1E3W7L6_9HYPH</name>
<dbReference type="FunFam" id="1.20.1250.20:FF:000018">
    <property type="entry name" value="MFS transporter permease"/>
    <property type="match status" value="1"/>
</dbReference>
<evidence type="ECO:0000256" key="2">
    <source>
        <dbReference type="ARBA" id="ARBA00022448"/>
    </source>
</evidence>
<feature type="transmembrane region" description="Helical" evidence="6">
    <location>
        <begin position="370"/>
        <end position="393"/>
    </location>
</feature>
<evidence type="ECO:0000256" key="3">
    <source>
        <dbReference type="ARBA" id="ARBA00022692"/>
    </source>
</evidence>
<evidence type="ECO:0000313" key="9">
    <source>
        <dbReference type="Proteomes" id="UP000094472"/>
    </source>
</evidence>
<dbReference type="InterPro" id="IPR036259">
    <property type="entry name" value="MFS_trans_sf"/>
</dbReference>
<reference evidence="8 9" key="1">
    <citation type="journal article" date="2016" name="Environ. Microbiol.">
        <title>New Methyloceanibacter diversity from North Sea sediments includes methanotroph containing solely the soluble methane monooxygenase.</title>
        <authorList>
            <person name="Vekeman B."/>
            <person name="Kerckhof F.M."/>
            <person name="Cremers G."/>
            <person name="de Vos P."/>
            <person name="Vandamme P."/>
            <person name="Boon N."/>
            <person name="Op den Camp H.J."/>
            <person name="Heylen K."/>
        </authorList>
    </citation>
    <scope>NUCLEOTIDE SEQUENCE [LARGE SCALE GENOMIC DNA]</scope>
    <source>
        <strain evidence="8 9">R-67175</strain>
    </source>
</reference>
<dbReference type="GO" id="GO:0016020">
    <property type="term" value="C:membrane"/>
    <property type="evidence" value="ECO:0007669"/>
    <property type="project" value="UniProtKB-SubCell"/>
</dbReference>
<proteinExistence type="predicted"/>
<dbReference type="AlphaFoldDB" id="A0A1E3W7L6"/>
<dbReference type="CDD" id="cd17319">
    <property type="entry name" value="MFS_ExuT_GudP_like"/>
    <property type="match status" value="1"/>
</dbReference>
<gene>
    <name evidence="8" type="ORF">AUC69_06070</name>
</gene>
<dbReference type="EMBL" id="LPWF01000004">
    <property type="protein sequence ID" value="ODS01794.1"/>
    <property type="molecule type" value="Genomic_DNA"/>
</dbReference>
<dbReference type="OrthoDB" id="9773957at2"/>
<dbReference type="RefSeq" id="WP_069440662.1">
    <property type="nucleotide sequence ID" value="NZ_LPWF01000004.1"/>
</dbReference>
<feature type="transmembrane region" description="Helical" evidence="6">
    <location>
        <begin position="247"/>
        <end position="268"/>
    </location>
</feature>
<dbReference type="InterPro" id="IPR011701">
    <property type="entry name" value="MFS"/>
</dbReference>
<feature type="transmembrane region" description="Helical" evidence="6">
    <location>
        <begin position="280"/>
        <end position="300"/>
    </location>
</feature>
<comment type="subcellular location">
    <subcellularLocation>
        <location evidence="1">Membrane</location>
        <topology evidence="1">Multi-pass membrane protein</topology>
    </subcellularLocation>
</comment>
<dbReference type="InterPro" id="IPR020846">
    <property type="entry name" value="MFS_dom"/>
</dbReference>
<keyword evidence="9" id="KW-1185">Reference proteome</keyword>
<dbReference type="PROSITE" id="PS50850">
    <property type="entry name" value="MFS"/>
    <property type="match status" value="1"/>
</dbReference>
<feature type="transmembrane region" description="Helical" evidence="6">
    <location>
        <begin position="399"/>
        <end position="419"/>
    </location>
</feature>
<feature type="transmembrane region" description="Helical" evidence="6">
    <location>
        <begin position="21"/>
        <end position="44"/>
    </location>
</feature>
<dbReference type="Gene3D" id="1.20.1250.20">
    <property type="entry name" value="MFS general substrate transporter like domains"/>
    <property type="match status" value="2"/>
</dbReference>
<keyword evidence="5 6" id="KW-0472">Membrane</keyword>
<accession>A0A1E3W7L6</accession>